<accession>A0A1F6CT29</accession>
<evidence type="ECO:0000256" key="1">
    <source>
        <dbReference type="SAM" id="SignalP"/>
    </source>
</evidence>
<gene>
    <name evidence="3" type="ORF">A3F84_16480</name>
</gene>
<comment type="caution">
    <text evidence="3">The sequence shown here is derived from an EMBL/GenBank/DDBJ whole genome shotgun (WGS) entry which is preliminary data.</text>
</comment>
<dbReference type="EMBL" id="MFKF01000147">
    <property type="protein sequence ID" value="OGG52285.1"/>
    <property type="molecule type" value="Genomic_DNA"/>
</dbReference>
<evidence type="ECO:0000313" key="4">
    <source>
        <dbReference type="Proteomes" id="UP000178606"/>
    </source>
</evidence>
<protein>
    <recommendedName>
        <fullName evidence="2">EF-hand domain-containing protein</fullName>
    </recommendedName>
</protein>
<keyword evidence="1" id="KW-0732">Signal</keyword>
<proteinExistence type="predicted"/>
<dbReference type="Proteomes" id="UP000178606">
    <property type="component" value="Unassembled WGS sequence"/>
</dbReference>
<reference evidence="3 4" key="1">
    <citation type="journal article" date="2016" name="Nat. Commun.">
        <title>Thousands of microbial genomes shed light on interconnected biogeochemical processes in an aquifer system.</title>
        <authorList>
            <person name="Anantharaman K."/>
            <person name="Brown C.T."/>
            <person name="Hug L.A."/>
            <person name="Sharon I."/>
            <person name="Castelle C.J."/>
            <person name="Probst A.J."/>
            <person name="Thomas B.C."/>
            <person name="Singh A."/>
            <person name="Wilkins M.J."/>
            <person name="Karaoz U."/>
            <person name="Brodie E.L."/>
            <person name="Williams K.H."/>
            <person name="Hubbard S.S."/>
            <person name="Banfield J.F."/>
        </authorList>
    </citation>
    <scope>NUCLEOTIDE SEQUENCE [LARGE SCALE GENOMIC DNA]</scope>
    <source>
        <strain evidence="4">RIFCSPLOWO2_12_FULL_64_10</strain>
    </source>
</reference>
<dbReference type="PROSITE" id="PS50222">
    <property type="entry name" value="EF_HAND_2"/>
    <property type="match status" value="1"/>
</dbReference>
<organism evidence="3 4">
    <name type="scientific">Handelsmanbacteria sp. (strain RIFCSPLOWO2_12_FULL_64_10)</name>
    <dbReference type="NCBI Taxonomy" id="1817868"/>
    <lineage>
        <taxon>Bacteria</taxon>
        <taxon>Candidatus Handelsmaniibacteriota</taxon>
    </lineage>
</organism>
<feature type="signal peptide" evidence="1">
    <location>
        <begin position="1"/>
        <end position="24"/>
    </location>
</feature>
<dbReference type="GO" id="GO:0005509">
    <property type="term" value="F:calcium ion binding"/>
    <property type="evidence" value="ECO:0007669"/>
    <property type="project" value="InterPro"/>
</dbReference>
<dbReference type="InterPro" id="IPR018247">
    <property type="entry name" value="EF_Hand_1_Ca_BS"/>
</dbReference>
<evidence type="ECO:0000313" key="3">
    <source>
        <dbReference type="EMBL" id="OGG52285.1"/>
    </source>
</evidence>
<feature type="domain" description="EF-hand" evidence="2">
    <location>
        <begin position="26"/>
        <end position="61"/>
    </location>
</feature>
<evidence type="ECO:0000259" key="2">
    <source>
        <dbReference type="PROSITE" id="PS50222"/>
    </source>
</evidence>
<dbReference type="InterPro" id="IPR002048">
    <property type="entry name" value="EF_hand_dom"/>
</dbReference>
<dbReference type="PROSITE" id="PS00018">
    <property type="entry name" value="EF_HAND_1"/>
    <property type="match status" value="1"/>
</dbReference>
<dbReference type="AlphaFoldDB" id="A0A1F6CT29"/>
<sequence>MRFKKLTMIACAALLCAAAGTAFAAVDPAVVDQVFKMIDVNHDGVLQPEEVRAWAAEALLPGPNGEPAKLSLVQPPPPPPGETAMMPPPPGALPTPPPCTTALFTSEMTPQKTGVPCNGKDGNLIFRTVCNADSFDVQAITLPAGREAGCFGVEAITGGRIAFGIRVEGGPTLYHSSSGPFPAGFRISDTMPSATGKYQVFLDRGASDPGARVTVRFVDYPK</sequence>
<feature type="chain" id="PRO_5009523588" description="EF-hand domain-containing protein" evidence="1">
    <location>
        <begin position="25"/>
        <end position="222"/>
    </location>
</feature>
<name>A0A1F6CT29_HANXR</name>